<dbReference type="AlphaFoldDB" id="A0A426ZR50"/>
<name>A0A426ZR50_ENSVE</name>
<dbReference type="EMBL" id="AMZH03005396">
    <property type="protein sequence ID" value="RRT66497.1"/>
    <property type="molecule type" value="Genomic_DNA"/>
</dbReference>
<feature type="region of interest" description="Disordered" evidence="1">
    <location>
        <begin position="46"/>
        <end position="65"/>
    </location>
</feature>
<evidence type="ECO:0000313" key="3">
    <source>
        <dbReference type="Proteomes" id="UP000287651"/>
    </source>
</evidence>
<protein>
    <submittedName>
        <fullName evidence="2">Uncharacterized protein</fullName>
    </submittedName>
</protein>
<evidence type="ECO:0000256" key="1">
    <source>
        <dbReference type="SAM" id="MobiDB-lite"/>
    </source>
</evidence>
<sequence>MRVRERFAKFFVLIFVAHVMHPLRFSKRIIVVRSVGYIIDRRKNLVEPPGGEVQSMSPATEEDPG</sequence>
<reference evidence="2 3" key="1">
    <citation type="journal article" date="2014" name="Agronomy (Basel)">
        <title>A Draft Genome Sequence for Ensete ventricosum, the Drought-Tolerant Tree Against Hunger.</title>
        <authorList>
            <person name="Harrison J."/>
            <person name="Moore K.A."/>
            <person name="Paszkiewicz K."/>
            <person name="Jones T."/>
            <person name="Grant M."/>
            <person name="Ambacheew D."/>
            <person name="Muzemil S."/>
            <person name="Studholme D.J."/>
        </authorList>
    </citation>
    <scope>NUCLEOTIDE SEQUENCE [LARGE SCALE GENOMIC DNA]</scope>
</reference>
<organism evidence="2 3">
    <name type="scientific">Ensete ventricosum</name>
    <name type="common">Abyssinian banana</name>
    <name type="synonym">Musa ensete</name>
    <dbReference type="NCBI Taxonomy" id="4639"/>
    <lineage>
        <taxon>Eukaryota</taxon>
        <taxon>Viridiplantae</taxon>
        <taxon>Streptophyta</taxon>
        <taxon>Embryophyta</taxon>
        <taxon>Tracheophyta</taxon>
        <taxon>Spermatophyta</taxon>
        <taxon>Magnoliopsida</taxon>
        <taxon>Liliopsida</taxon>
        <taxon>Zingiberales</taxon>
        <taxon>Musaceae</taxon>
        <taxon>Ensete</taxon>
    </lineage>
</organism>
<evidence type="ECO:0000313" key="2">
    <source>
        <dbReference type="EMBL" id="RRT66497.1"/>
    </source>
</evidence>
<comment type="caution">
    <text evidence="2">The sequence shown here is derived from an EMBL/GenBank/DDBJ whole genome shotgun (WGS) entry which is preliminary data.</text>
</comment>
<dbReference type="Proteomes" id="UP000287651">
    <property type="component" value="Unassembled WGS sequence"/>
</dbReference>
<accession>A0A426ZR50</accession>
<gene>
    <name evidence="2" type="ORF">B296_00015990</name>
</gene>
<proteinExistence type="predicted"/>